<feature type="region of interest" description="Disordered" evidence="1">
    <location>
        <begin position="146"/>
        <end position="207"/>
    </location>
</feature>
<gene>
    <name evidence="3" type="ORF">GCM10023213_31270</name>
</gene>
<dbReference type="Proteomes" id="UP001499852">
    <property type="component" value="Unassembled WGS sequence"/>
</dbReference>
<dbReference type="EMBL" id="BAABIA010000006">
    <property type="protein sequence ID" value="GAA5143443.1"/>
    <property type="molecule type" value="Genomic_DNA"/>
</dbReference>
<keyword evidence="4" id="KW-1185">Reference proteome</keyword>
<feature type="region of interest" description="Disordered" evidence="1">
    <location>
        <begin position="234"/>
        <end position="256"/>
    </location>
</feature>
<reference evidence="4" key="1">
    <citation type="journal article" date="2019" name="Int. J. Syst. Evol. Microbiol.">
        <title>The Global Catalogue of Microorganisms (GCM) 10K type strain sequencing project: providing services to taxonomists for standard genome sequencing and annotation.</title>
        <authorList>
            <consortium name="The Broad Institute Genomics Platform"/>
            <consortium name="The Broad Institute Genome Sequencing Center for Infectious Disease"/>
            <person name="Wu L."/>
            <person name="Ma J."/>
        </authorList>
    </citation>
    <scope>NUCLEOTIDE SEQUENCE [LARGE SCALE GENOMIC DNA]</scope>
    <source>
        <strain evidence="4">JCM 18053</strain>
    </source>
</reference>
<feature type="compositionally biased region" description="Low complexity" evidence="1">
    <location>
        <begin position="1"/>
        <end position="10"/>
    </location>
</feature>
<evidence type="ECO:0000256" key="1">
    <source>
        <dbReference type="SAM" id="MobiDB-lite"/>
    </source>
</evidence>
<accession>A0ABP9PAF8</accession>
<protein>
    <submittedName>
        <fullName evidence="3">Uncharacterized protein</fullName>
    </submittedName>
</protein>
<feature type="compositionally biased region" description="Pro residues" evidence="1">
    <location>
        <begin position="184"/>
        <end position="203"/>
    </location>
</feature>
<proteinExistence type="predicted"/>
<evidence type="ECO:0000313" key="4">
    <source>
        <dbReference type="Proteomes" id="UP001499852"/>
    </source>
</evidence>
<sequence length="505" mass="54690">MQQPPAAWGAPPAPPPPQDFSQPQVGASLFPAPRASAGAPSHSSLIPGSPTLPLMGSPAGTDSPPSSLLSREIPARAPTPIAATESPREAPAAPVRPARPLKKPSRSSNVFMFALAFIFLAGFLAAAGWMFREPIMELVHRYMPPKDEAESPPSVVLPTPNPTPEAPAVAETSPAPASVEEPAAPSPTPKPAFDPGDPAPPRAMAPTPADMAALQPTAPGLTPEAPALTEVPSKTLTPSLQNDSNPANTTSSVIPTTTAEVQVKTTEEAKPAAEALLKFLNAKDMKERMRYTLAASSMKPLMEMYYKAQPDGPIRVDGITLRRLDPKPQMGSGAHALFSVENRAWEYDVTVMLEETKDGFQVDWLSFVEFKDRLLEKFFEGYQEGAARFHVGITRVHDFEYKLPNSENKDAFRISPSPPNPYLNTVFVEKDSQIGRELKDRIPWGVHVWAIVELEWVKLGSQQWVQLVGVPQLNWYSVPAETKGKPAKNSTDLPNEIQRAVPVGR</sequence>
<keyword evidence="2" id="KW-1133">Transmembrane helix</keyword>
<keyword evidence="2" id="KW-0812">Transmembrane</keyword>
<organism evidence="3 4">
    <name type="scientific">Prosthecobacter algae</name>
    <dbReference type="NCBI Taxonomy" id="1144682"/>
    <lineage>
        <taxon>Bacteria</taxon>
        <taxon>Pseudomonadati</taxon>
        <taxon>Verrucomicrobiota</taxon>
        <taxon>Verrucomicrobiia</taxon>
        <taxon>Verrucomicrobiales</taxon>
        <taxon>Verrucomicrobiaceae</taxon>
        <taxon>Prosthecobacter</taxon>
    </lineage>
</organism>
<keyword evidence="2" id="KW-0472">Membrane</keyword>
<feature type="region of interest" description="Disordered" evidence="1">
    <location>
        <begin position="483"/>
        <end position="505"/>
    </location>
</feature>
<feature type="region of interest" description="Disordered" evidence="1">
    <location>
        <begin position="1"/>
        <end position="104"/>
    </location>
</feature>
<feature type="transmembrane region" description="Helical" evidence="2">
    <location>
        <begin position="110"/>
        <end position="131"/>
    </location>
</feature>
<evidence type="ECO:0000256" key="2">
    <source>
        <dbReference type="SAM" id="Phobius"/>
    </source>
</evidence>
<name>A0ABP9PAF8_9BACT</name>
<feature type="compositionally biased region" description="Low complexity" evidence="1">
    <location>
        <begin position="170"/>
        <end position="183"/>
    </location>
</feature>
<feature type="compositionally biased region" description="Low complexity" evidence="1">
    <location>
        <begin position="71"/>
        <end position="98"/>
    </location>
</feature>
<evidence type="ECO:0000313" key="3">
    <source>
        <dbReference type="EMBL" id="GAA5143443.1"/>
    </source>
</evidence>
<comment type="caution">
    <text evidence="3">The sequence shown here is derived from an EMBL/GenBank/DDBJ whole genome shotgun (WGS) entry which is preliminary data.</text>
</comment>